<reference evidence="2" key="1">
    <citation type="journal article" date="2019" name="Int. J. Syst. Evol. Microbiol.">
        <title>The Global Catalogue of Microorganisms (GCM) 10K type strain sequencing project: providing services to taxonomists for standard genome sequencing and annotation.</title>
        <authorList>
            <consortium name="The Broad Institute Genomics Platform"/>
            <consortium name="The Broad Institute Genome Sequencing Center for Infectious Disease"/>
            <person name="Wu L."/>
            <person name="Ma J."/>
        </authorList>
    </citation>
    <scope>NUCLEOTIDE SEQUENCE [LARGE SCALE GENOMIC DNA]</scope>
    <source>
        <strain evidence="2">NBRC 108723</strain>
    </source>
</reference>
<dbReference type="Proteomes" id="UP001157138">
    <property type="component" value="Unassembled WGS sequence"/>
</dbReference>
<comment type="caution">
    <text evidence="1">The sequence shown here is derived from an EMBL/GenBank/DDBJ whole genome shotgun (WGS) entry which is preliminary data.</text>
</comment>
<dbReference type="EMBL" id="BSPW01000123">
    <property type="protein sequence ID" value="GLT20482.1"/>
    <property type="molecule type" value="Genomic_DNA"/>
</dbReference>
<evidence type="ECO:0000313" key="2">
    <source>
        <dbReference type="Proteomes" id="UP001157138"/>
    </source>
</evidence>
<sequence>MPGYEVPITATPEIHRTFMTGAGSSQVVPATFLINVNSRKFARISSGLISQDVLYQSLSNALSDPDVQEALR</sequence>
<accession>A0ABQ6F4L3</accession>
<evidence type="ECO:0000313" key="1">
    <source>
        <dbReference type="EMBL" id="GLT20482.1"/>
    </source>
</evidence>
<organism evidence="1 2">
    <name type="scientific">Vibrio zhanjiangensis</name>
    <dbReference type="NCBI Taxonomy" id="1046128"/>
    <lineage>
        <taxon>Bacteria</taxon>
        <taxon>Pseudomonadati</taxon>
        <taxon>Pseudomonadota</taxon>
        <taxon>Gammaproteobacteria</taxon>
        <taxon>Vibrionales</taxon>
        <taxon>Vibrionaceae</taxon>
        <taxon>Vibrio</taxon>
    </lineage>
</organism>
<gene>
    <name evidence="1" type="ORF">GCM10007938_42670</name>
</gene>
<protein>
    <submittedName>
        <fullName evidence="1">Uncharacterized protein</fullName>
    </submittedName>
</protein>
<proteinExistence type="predicted"/>
<keyword evidence="2" id="KW-1185">Reference proteome</keyword>
<name>A0ABQ6F4L3_9VIBR</name>